<dbReference type="InterPro" id="IPR029020">
    <property type="entry name" value="Ammonium/urea_transptr"/>
</dbReference>
<evidence type="ECO:0000256" key="4">
    <source>
        <dbReference type="ARBA" id="ARBA00022692"/>
    </source>
</evidence>
<feature type="transmembrane region" description="Helical" evidence="8">
    <location>
        <begin position="321"/>
        <end position="340"/>
    </location>
</feature>
<dbReference type="RefSeq" id="WP_380028391.1">
    <property type="nucleotide sequence ID" value="NZ_JBHSHC010000141.1"/>
</dbReference>
<dbReference type="EMBL" id="JBHSHC010000141">
    <property type="protein sequence ID" value="MFC4769641.1"/>
    <property type="molecule type" value="Genomic_DNA"/>
</dbReference>
<feature type="transmembrane region" description="Helical" evidence="8">
    <location>
        <begin position="233"/>
        <end position="255"/>
    </location>
</feature>
<feature type="transmembrane region" description="Helical" evidence="8">
    <location>
        <begin position="352"/>
        <end position="375"/>
    </location>
</feature>
<protein>
    <recommendedName>
        <fullName evidence="8">Ammonium transporter</fullName>
    </recommendedName>
</protein>
<dbReference type="InterPro" id="IPR024041">
    <property type="entry name" value="NH4_transpt_AmtB-like_dom"/>
</dbReference>
<feature type="transmembrane region" description="Helical" evidence="8">
    <location>
        <begin position="12"/>
        <end position="37"/>
    </location>
</feature>
<sequence length="433" mass="44832">MDLQALSLGMNTIWVVLTAAMIFLMEGGFALLEAGFVRSKNNVSIIMKVFVDMVFGVLAFFAVGFGIMFGVDKLGLFGTNGFALQGSLEHLGLSVPSEAFWLFQAAFVVAAISIVSGAIAERMNFKAYILFAVVMAAVIYPLSGHWVWGIDGWLAKLGMKDFAGSAAIHAMAGFAALAAARLVGARIGKFNEDGTVNVIAPSNLPLAAMGTFVLWFGWFGFNAGSTLNATASNIGSIASVTLLASAAGGASAMLYTLFKTGKADPAFTINGVLAGLVAITAGCAFVGPFSALVIGAFAGVLMIWATGWVDRMKVDDPVGAVAVHGFNGAFGAIAVGLFAIDGGLLTTGGWNLLGAQVLGTVVVSVWGYLATAGTLKLIDKVVSIRVSVEEELAGLDLSYHGTAAYSELNADMPAFPLEVPQIQQGKGSEAVRV</sequence>
<feature type="transmembrane region" description="Helical" evidence="8">
    <location>
        <begin position="49"/>
        <end position="71"/>
    </location>
</feature>
<dbReference type="Gene3D" id="1.10.3430.10">
    <property type="entry name" value="Ammonium transporter AmtB like domains"/>
    <property type="match status" value="1"/>
</dbReference>
<gene>
    <name evidence="10" type="ORF">ACFO8Q_20145</name>
</gene>
<evidence type="ECO:0000259" key="9">
    <source>
        <dbReference type="Pfam" id="PF00909"/>
    </source>
</evidence>
<feature type="transmembrane region" description="Helical" evidence="8">
    <location>
        <begin position="204"/>
        <end position="221"/>
    </location>
</feature>
<keyword evidence="7 8" id="KW-0924">Ammonia transport</keyword>
<dbReference type="Pfam" id="PF00909">
    <property type="entry name" value="Ammonium_transp"/>
    <property type="match status" value="1"/>
</dbReference>
<evidence type="ECO:0000313" key="11">
    <source>
        <dbReference type="Proteomes" id="UP001596002"/>
    </source>
</evidence>
<feature type="transmembrane region" description="Helical" evidence="8">
    <location>
        <begin position="162"/>
        <end position="183"/>
    </location>
</feature>
<dbReference type="PANTHER" id="PTHR11730:SF6">
    <property type="entry name" value="AMMONIUM TRANSPORTER"/>
    <property type="match status" value="1"/>
</dbReference>
<evidence type="ECO:0000256" key="8">
    <source>
        <dbReference type="RuleBase" id="RU362002"/>
    </source>
</evidence>
<keyword evidence="4 8" id="KW-0812">Transmembrane</keyword>
<reference evidence="11" key="1">
    <citation type="journal article" date="2019" name="Int. J. Syst. Evol. Microbiol.">
        <title>The Global Catalogue of Microorganisms (GCM) 10K type strain sequencing project: providing services to taxonomists for standard genome sequencing and annotation.</title>
        <authorList>
            <consortium name="The Broad Institute Genomics Platform"/>
            <consortium name="The Broad Institute Genome Sequencing Center for Infectious Disease"/>
            <person name="Wu L."/>
            <person name="Ma J."/>
        </authorList>
    </citation>
    <scope>NUCLEOTIDE SEQUENCE [LARGE SCALE GENOMIC DNA]</scope>
    <source>
        <strain evidence="11">WYCCWR 12678</strain>
    </source>
</reference>
<dbReference type="InterPro" id="IPR001905">
    <property type="entry name" value="Ammonium_transpt"/>
</dbReference>
<keyword evidence="11" id="KW-1185">Reference proteome</keyword>
<dbReference type="PANTHER" id="PTHR11730">
    <property type="entry name" value="AMMONIUM TRANSPORTER"/>
    <property type="match status" value="1"/>
</dbReference>
<dbReference type="Proteomes" id="UP001596002">
    <property type="component" value="Unassembled WGS sequence"/>
</dbReference>
<keyword evidence="5 8" id="KW-1133">Transmembrane helix</keyword>
<dbReference type="NCBIfam" id="TIGR00836">
    <property type="entry name" value="amt"/>
    <property type="match status" value="1"/>
</dbReference>
<evidence type="ECO:0000256" key="5">
    <source>
        <dbReference type="ARBA" id="ARBA00022989"/>
    </source>
</evidence>
<feature type="transmembrane region" description="Helical" evidence="8">
    <location>
        <begin position="267"/>
        <end position="287"/>
    </location>
</feature>
<dbReference type="PRINTS" id="PR00342">
    <property type="entry name" value="RHESUSRHD"/>
</dbReference>
<comment type="similarity">
    <text evidence="2 8">Belongs to the ammonia transporter channel (TC 1.A.11.2) family.</text>
</comment>
<evidence type="ECO:0000256" key="2">
    <source>
        <dbReference type="ARBA" id="ARBA00005887"/>
    </source>
</evidence>
<accession>A0ABV9Q6B5</accession>
<name>A0ABV9Q6B5_9BACL</name>
<proteinExistence type="inferred from homology"/>
<evidence type="ECO:0000313" key="10">
    <source>
        <dbReference type="EMBL" id="MFC4769641.1"/>
    </source>
</evidence>
<feature type="domain" description="Ammonium transporter AmtB-like" evidence="9">
    <location>
        <begin position="14"/>
        <end position="405"/>
    </location>
</feature>
<evidence type="ECO:0000256" key="6">
    <source>
        <dbReference type="ARBA" id="ARBA00023136"/>
    </source>
</evidence>
<dbReference type="SUPFAM" id="SSF111352">
    <property type="entry name" value="Ammonium transporter"/>
    <property type="match status" value="1"/>
</dbReference>
<keyword evidence="6 8" id="KW-0472">Membrane</keyword>
<dbReference type="InterPro" id="IPR002229">
    <property type="entry name" value="RhesusRHD"/>
</dbReference>
<evidence type="ECO:0000256" key="1">
    <source>
        <dbReference type="ARBA" id="ARBA00004141"/>
    </source>
</evidence>
<evidence type="ECO:0000256" key="3">
    <source>
        <dbReference type="ARBA" id="ARBA00022448"/>
    </source>
</evidence>
<comment type="subcellular location">
    <subcellularLocation>
        <location evidence="8">Cell membrane</location>
        <topology evidence="8">Multi-pass membrane protein</topology>
    </subcellularLocation>
    <subcellularLocation>
        <location evidence="1">Membrane</location>
        <topology evidence="1">Multi-pass membrane protein</topology>
    </subcellularLocation>
</comment>
<evidence type="ECO:0000256" key="7">
    <source>
        <dbReference type="ARBA" id="ARBA00023177"/>
    </source>
</evidence>
<comment type="caution">
    <text evidence="10">The sequence shown here is derived from an EMBL/GenBank/DDBJ whole genome shotgun (WGS) entry which is preliminary data.</text>
</comment>
<keyword evidence="3 8" id="KW-0813">Transport</keyword>
<feature type="transmembrane region" description="Helical" evidence="8">
    <location>
        <begin position="99"/>
        <end position="120"/>
    </location>
</feature>
<organism evidence="10 11">
    <name type="scientific">Effusibacillus consociatus</name>
    <dbReference type="NCBI Taxonomy" id="1117041"/>
    <lineage>
        <taxon>Bacteria</taxon>
        <taxon>Bacillati</taxon>
        <taxon>Bacillota</taxon>
        <taxon>Bacilli</taxon>
        <taxon>Bacillales</taxon>
        <taxon>Alicyclobacillaceae</taxon>
        <taxon>Effusibacillus</taxon>
    </lineage>
</organism>
<feature type="transmembrane region" description="Helical" evidence="8">
    <location>
        <begin position="127"/>
        <end position="150"/>
    </location>
</feature>